<name>L1JPF2_GUITC</name>
<sequence length="371" mass="41684">MRGSRVTLLLVVVLVSDCTGWLHVGMTGLGARRSGRIILQARGSYQLELERVTRSVVHECRTRNLRKMTDTRQRLRPSEPFIRLDGDAVDAMRQSWGGSSFSPPMVERMVEELARNHFFVLRLEGESADKLESLRDVGREFFSLPQEEKNRVGRMEKVKGLPGGSIGFARMDSGEKPRFSGNEFLSVRAAGQGNIVPSLRLVSQRADSHVFEACDMLSRIGLEVLRELFWHLGLSKEEIRDWIDTGNHPEGGALSMSEQRFCFYNSKSPCSFEPHVDLTFLTIIPASSQPGLEVLDSCLRWQRPESDLRLTEKDMLVLSGQTLQLFSGGAFPASIHRVVCESSSSPNGRYSCPLLLRGKKDKIQIQSKRTS</sequence>
<keyword evidence="1" id="KW-0732">Signal</keyword>
<dbReference type="InterPro" id="IPR050231">
    <property type="entry name" value="Iron_ascorbate_oxido_reductase"/>
</dbReference>
<dbReference type="SUPFAM" id="SSF51197">
    <property type="entry name" value="Clavaminate synthase-like"/>
    <property type="match status" value="1"/>
</dbReference>
<dbReference type="PaxDb" id="55529-EKX49943"/>
<keyword evidence="5" id="KW-1185">Reference proteome</keyword>
<accession>L1JPF2</accession>
<reference evidence="3 5" key="1">
    <citation type="journal article" date="2012" name="Nature">
        <title>Algal genomes reveal evolutionary mosaicism and the fate of nucleomorphs.</title>
        <authorList>
            <consortium name="DOE Joint Genome Institute"/>
            <person name="Curtis B.A."/>
            <person name="Tanifuji G."/>
            <person name="Burki F."/>
            <person name="Gruber A."/>
            <person name="Irimia M."/>
            <person name="Maruyama S."/>
            <person name="Arias M.C."/>
            <person name="Ball S.G."/>
            <person name="Gile G.H."/>
            <person name="Hirakawa Y."/>
            <person name="Hopkins J.F."/>
            <person name="Kuo A."/>
            <person name="Rensing S.A."/>
            <person name="Schmutz J."/>
            <person name="Symeonidi A."/>
            <person name="Elias M."/>
            <person name="Eveleigh R.J."/>
            <person name="Herman E.K."/>
            <person name="Klute M.J."/>
            <person name="Nakayama T."/>
            <person name="Obornik M."/>
            <person name="Reyes-Prieto A."/>
            <person name="Armbrust E.V."/>
            <person name="Aves S.J."/>
            <person name="Beiko R.G."/>
            <person name="Coutinho P."/>
            <person name="Dacks J.B."/>
            <person name="Durnford D.G."/>
            <person name="Fast N.M."/>
            <person name="Green B.R."/>
            <person name="Grisdale C.J."/>
            <person name="Hempel F."/>
            <person name="Henrissat B."/>
            <person name="Hoppner M.P."/>
            <person name="Ishida K."/>
            <person name="Kim E."/>
            <person name="Koreny L."/>
            <person name="Kroth P.G."/>
            <person name="Liu Y."/>
            <person name="Malik S.B."/>
            <person name="Maier U.G."/>
            <person name="McRose D."/>
            <person name="Mock T."/>
            <person name="Neilson J.A."/>
            <person name="Onodera N.T."/>
            <person name="Poole A.M."/>
            <person name="Pritham E.J."/>
            <person name="Richards T.A."/>
            <person name="Rocap G."/>
            <person name="Roy S.W."/>
            <person name="Sarai C."/>
            <person name="Schaack S."/>
            <person name="Shirato S."/>
            <person name="Slamovits C.H."/>
            <person name="Spencer D.F."/>
            <person name="Suzuki S."/>
            <person name="Worden A.Z."/>
            <person name="Zauner S."/>
            <person name="Barry K."/>
            <person name="Bell C."/>
            <person name="Bharti A.K."/>
            <person name="Crow J.A."/>
            <person name="Grimwood J."/>
            <person name="Kramer R."/>
            <person name="Lindquist E."/>
            <person name="Lucas S."/>
            <person name="Salamov A."/>
            <person name="McFadden G.I."/>
            <person name="Lane C.E."/>
            <person name="Keeling P.J."/>
            <person name="Gray M.W."/>
            <person name="Grigoriev I.V."/>
            <person name="Archibald J.M."/>
        </authorList>
    </citation>
    <scope>NUCLEOTIDE SEQUENCE</scope>
    <source>
        <strain evidence="3 5">CCMP2712</strain>
    </source>
</reference>
<dbReference type="OrthoDB" id="736543at2759"/>
<dbReference type="InterPro" id="IPR027443">
    <property type="entry name" value="IPNS-like_sf"/>
</dbReference>
<feature type="signal peptide" evidence="1">
    <location>
        <begin position="1"/>
        <end position="20"/>
    </location>
</feature>
<dbReference type="Proteomes" id="UP000011087">
    <property type="component" value="Unassembled WGS sequence"/>
</dbReference>
<dbReference type="AlphaFoldDB" id="L1JPF2"/>
<reference evidence="4" key="3">
    <citation type="submission" date="2015-06" db="UniProtKB">
        <authorList>
            <consortium name="EnsemblProtists"/>
        </authorList>
    </citation>
    <scope>IDENTIFICATION</scope>
</reference>
<evidence type="ECO:0000313" key="3">
    <source>
        <dbReference type="EMBL" id="EKX49943.1"/>
    </source>
</evidence>
<gene>
    <name evidence="3" type="ORF">GUITHDRAFT_104340</name>
</gene>
<dbReference type="EMBL" id="JH992980">
    <property type="protein sequence ID" value="EKX49943.1"/>
    <property type="molecule type" value="Genomic_DNA"/>
</dbReference>
<dbReference type="eggNOG" id="ENOG502SAGC">
    <property type="taxonomic scope" value="Eukaryota"/>
</dbReference>
<dbReference type="Gene3D" id="2.60.120.330">
    <property type="entry name" value="B-lactam Antibiotic, Isopenicillin N Synthase, Chain"/>
    <property type="match status" value="1"/>
</dbReference>
<dbReference type="EnsemblProtists" id="EKX49943">
    <property type="protein sequence ID" value="EKX49943"/>
    <property type="gene ID" value="GUITHDRAFT_104340"/>
</dbReference>
<dbReference type="Pfam" id="PF03171">
    <property type="entry name" value="2OG-FeII_Oxy"/>
    <property type="match status" value="1"/>
</dbReference>
<dbReference type="KEGG" id="gtt:GUITHDRAFT_104340"/>
<feature type="domain" description="Isopenicillin N synthase-like Fe(2+) 2OG dioxygenase" evidence="2">
    <location>
        <begin position="269"/>
        <end position="355"/>
    </location>
</feature>
<feature type="chain" id="PRO_5008771597" description="Isopenicillin N synthase-like Fe(2+) 2OG dioxygenase domain-containing protein" evidence="1">
    <location>
        <begin position="21"/>
        <end position="371"/>
    </location>
</feature>
<organism evidence="3">
    <name type="scientific">Guillardia theta (strain CCMP2712)</name>
    <name type="common">Cryptophyte</name>
    <dbReference type="NCBI Taxonomy" id="905079"/>
    <lineage>
        <taxon>Eukaryota</taxon>
        <taxon>Cryptophyceae</taxon>
        <taxon>Pyrenomonadales</taxon>
        <taxon>Geminigeraceae</taxon>
        <taxon>Guillardia</taxon>
    </lineage>
</organism>
<reference evidence="5" key="2">
    <citation type="submission" date="2012-11" db="EMBL/GenBank/DDBJ databases">
        <authorList>
            <person name="Kuo A."/>
            <person name="Curtis B.A."/>
            <person name="Tanifuji G."/>
            <person name="Burki F."/>
            <person name="Gruber A."/>
            <person name="Irimia M."/>
            <person name="Maruyama S."/>
            <person name="Arias M.C."/>
            <person name="Ball S.G."/>
            <person name="Gile G.H."/>
            <person name="Hirakawa Y."/>
            <person name="Hopkins J.F."/>
            <person name="Rensing S.A."/>
            <person name="Schmutz J."/>
            <person name="Symeonidi A."/>
            <person name="Elias M."/>
            <person name="Eveleigh R.J."/>
            <person name="Herman E.K."/>
            <person name="Klute M.J."/>
            <person name="Nakayama T."/>
            <person name="Obornik M."/>
            <person name="Reyes-Prieto A."/>
            <person name="Armbrust E.V."/>
            <person name="Aves S.J."/>
            <person name="Beiko R.G."/>
            <person name="Coutinho P."/>
            <person name="Dacks J.B."/>
            <person name="Durnford D.G."/>
            <person name="Fast N.M."/>
            <person name="Green B.R."/>
            <person name="Grisdale C."/>
            <person name="Hempe F."/>
            <person name="Henrissat B."/>
            <person name="Hoppner M.P."/>
            <person name="Ishida K.-I."/>
            <person name="Kim E."/>
            <person name="Koreny L."/>
            <person name="Kroth P.G."/>
            <person name="Liu Y."/>
            <person name="Malik S.-B."/>
            <person name="Maier U.G."/>
            <person name="McRose D."/>
            <person name="Mock T."/>
            <person name="Neilson J.A."/>
            <person name="Onodera N.T."/>
            <person name="Poole A.M."/>
            <person name="Pritham E.J."/>
            <person name="Richards T.A."/>
            <person name="Rocap G."/>
            <person name="Roy S.W."/>
            <person name="Sarai C."/>
            <person name="Schaack S."/>
            <person name="Shirato S."/>
            <person name="Slamovits C.H."/>
            <person name="Spencer D.F."/>
            <person name="Suzuki S."/>
            <person name="Worden A.Z."/>
            <person name="Zauner S."/>
            <person name="Barry K."/>
            <person name="Bell C."/>
            <person name="Bharti A.K."/>
            <person name="Crow J.A."/>
            <person name="Grimwood J."/>
            <person name="Kramer R."/>
            <person name="Lindquist E."/>
            <person name="Lucas S."/>
            <person name="Salamov A."/>
            <person name="McFadden G.I."/>
            <person name="Lane C.E."/>
            <person name="Keeling P.J."/>
            <person name="Gray M.W."/>
            <person name="Grigoriev I.V."/>
            <person name="Archibald J.M."/>
        </authorList>
    </citation>
    <scope>NUCLEOTIDE SEQUENCE</scope>
    <source>
        <strain evidence="5">CCMP2712</strain>
    </source>
</reference>
<evidence type="ECO:0000313" key="4">
    <source>
        <dbReference type="EnsemblProtists" id="EKX49943"/>
    </source>
</evidence>
<evidence type="ECO:0000313" key="5">
    <source>
        <dbReference type="Proteomes" id="UP000011087"/>
    </source>
</evidence>
<evidence type="ECO:0000259" key="2">
    <source>
        <dbReference type="Pfam" id="PF03171"/>
    </source>
</evidence>
<dbReference type="PANTHER" id="PTHR47990">
    <property type="entry name" value="2-OXOGLUTARATE (2OG) AND FE(II)-DEPENDENT OXYGENASE SUPERFAMILY PROTEIN-RELATED"/>
    <property type="match status" value="1"/>
</dbReference>
<dbReference type="InterPro" id="IPR044861">
    <property type="entry name" value="IPNS-like_FE2OG_OXY"/>
</dbReference>
<protein>
    <recommendedName>
        <fullName evidence="2">Isopenicillin N synthase-like Fe(2+) 2OG dioxygenase domain-containing protein</fullName>
    </recommendedName>
</protein>
<dbReference type="STRING" id="905079.L1JPF2"/>
<dbReference type="GeneID" id="17306626"/>
<dbReference type="RefSeq" id="XP_005836923.1">
    <property type="nucleotide sequence ID" value="XM_005836866.1"/>
</dbReference>
<proteinExistence type="predicted"/>
<evidence type="ECO:0000256" key="1">
    <source>
        <dbReference type="SAM" id="SignalP"/>
    </source>
</evidence>
<dbReference type="HOGENOM" id="CLU_746890_0_0_1"/>